<dbReference type="GO" id="GO:0031222">
    <property type="term" value="P:arabinan catabolic process"/>
    <property type="evidence" value="ECO:0007669"/>
    <property type="project" value="TreeGrafter"/>
</dbReference>
<evidence type="ECO:0000256" key="2">
    <source>
        <dbReference type="ARBA" id="ARBA00005336"/>
    </source>
</evidence>
<gene>
    <name evidence="10" type="ORF">Tsubulata_041356</name>
</gene>
<proteinExistence type="inferred from homology"/>
<dbReference type="InterPro" id="IPR036881">
    <property type="entry name" value="Glyco_hydro_3_C_sf"/>
</dbReference>
<dbReference type="GO" id="GO:0005576">
    <property type="term" value="C:extracellular region"/>
    <property type="evidence" value="ECO:0007669"/>
    <property type="project" value="UniProtKB-SubCell"/>
</dbReference>
<reference evidence="10" key="1">
    <citation type="submission" date="2022-02" db="EMBL/GenBank/DDBJ databases">
        <authorList>
            <person name="Henning P.M."/>
            <person name="McCubbin A.G."/>
            <person name="Shore J.S."/>
        </authorList>
    </citation>
    <scope>NUCLEOTIDE SEQUENCE</scope>
    <source>
        <strain evidence="10">F60SS</strain>
        <tissue evidence="10">Leaves</tissue>
    </source>
</reference>
<evidence type="ECO:0000259" key="9">
    <source>
        <dbReference type="SMART" id="SM01217"/>
    </source>
</evidence>
<dbReference type="FunFam" id="3.40.50.1700:FF:000001">
    <property type="entry name" value="probable beta-D-xylosidase 2"/>
    <property type="match status" value="2"/>
</dbReference>
<dbReference type="PRINTS" id="PR00133">
    <property type="entry name" value="GLHYDRLASE3"/>
</dbReference>
<dbReference type="Pfam" id="PF00933">
    <property type="entry name" value="Glyco_hydro_3"/>
    <property type="match status" value="2"/>
</dbReference>
<accession>A0A9Q0JKE9</accession>
<evidence type="ECO:0000313" key="10">
    <source>
        <dbReference type="EMBL" id="KAJ4844262.1"/>
    </source>
</evidence>
<organism evidence="10 11">
    <name type="scientific">Turnera subulata</name>
    <dbReference type="NCBI Taxonomy" id="218843"/>
    <lineage>
        <taxon>Eukaryota</taxon>
        <taxon>Viridiplantae</taxon>
        <taxon>Streptophyta</taxon>
        <taxon>Embryophyta</taxon>
        <taxon>Tracheophyta</taxon>
        <taxon>Spermatophyta</taxon>
        <taxon>Magnoliopsida</taxon>
        <taxon>eudicotyledons</taxon>
        <taxon>Gunneridae</taxon>
        <taxon>Pentapetalae</taxon>
        <taxon>rosids</taxon>
        <taxon>fabids</taxon>
        <taxon>Malpighiales</taxon>
        <taxon>Passifloraceae</taxon>
        <taxon>Turnera</taxon>
    </lineage>
</organism>
<feature type="domain" description="Fibronectin type III-like" evidence="9">
    <location>
        <begin position="680"/>
        <end position="750"/>
    </location>
</feature>
<dbReference type="Proteomes" id="UP001141552">
    <property type="component" value="Unassembled WGS sequence"/>
</dbReference>
<dbReference type="Gene3D" id="3.20.20.300">
    <property type="entry name" value="Glycoside hydrolase, family 3, N-terminal domain"/>
    <property type="match status" value="2"/>
</dbReference>
<dbReference type="GO" id="GO:0045493">
    <property type="term" value="P:xylan catabolic process"/>
    <property type="evidence" value="ECO:0007669"/>
    <property type="project" value="InterPro"/>
</dbReference>
<dbReference type="FunFam" id="3.20.20.300:FF:000004">
    <property type="entry name" value="probable beta-D-xylosidase 7"/>
    <property type="match status" value="2"/>
</dbReference>
<dbReference type="InterPro" id="IPR044993">
    <property type="entry name" value="BXL"/>
</dbReference>
<dbReference type="InterPro" id="IPR013783">
    <property type="entry name" value="Ig-like_fold"/>
</dbReference>
<feature type="domain" description="Fibronectin type III-like" evidence="9">
    <location>
        <begin position="1415"/>
        <end position="1485"/>
    </location>
</feature>
<evidence type="ECO:0000256" key="8">
    <source>
        <dbReference type="SAM" id="SignalP"/>
    </source>
</evidence>
<evidence type="ECO:0000256" key="6">
    <source>
        <dbReference type="ARBA" id="ARBA00023180"/>
    </source>
</evidence>
<dbReference type="SMART" id="SM01217">
    <property type="entry name" value="Fn3_like"/>
    <property type="match status" value="2"/>
</dbReference>
<keyword evidence="11" id="KW-1185">Reference proteome</keyword>
<dbReference type="OrthoDB" id="47059at2759"/>
<dbReference type="Pfam" id="PF01915">
    <property type="entry name" value="Glyco_hydro_3_C"/>
    <property type="match status" value="2"/>
</dbReference>
<dbReference type="EMBL" id="JAKUCV010002003">
    <property type="protein sequence ID" value="KAJ4844262.1"/>
    <property type="molecule type" value="Genomic_DNA"/>
</dbReference>
<evidence type="ECO:0000256" key="5">
    <source>
        <dbReference type="ARBA" id="ARBA00022801"/>
    </source>
</evidence>
<feature type="chain" id="PRO_5040416021" description="Fibronectin type III-like domain-containing protein" evidence="8">
    <location>
        <begin position="22"/>
        <end position="1492"/>
    </location>
</feature>
<evidence type="ECO:0000313" key="11">
    <source>
        <dbReference type="Proteomes" id="UP001141552"/>
    </source>
</evidence>
<dbReference type="InterPro" id="IPR026891">
    <property type="entry name" value="Fn3-like"/>
</dbReference>
<dbReference type="GO" id="GO:0009044">
    <property type="term" value="F:xylan 1,4-beta-xylosidase activity"/>
    <property type="evidence" value="ECO:0007669"/>
    <property type="project" value="InterPro"/>
</dbReference>
<dbReference type="GO" id="GO:0046556">
    <property type="term" value="F:alpha-L-arabinofuranosidase activity"/>
    <property type="evidence" value="ECO:0007669"/>
    <property type="project" value="TreeGrafter"/>
</dbReference>
<protein>
    <recommendedName>
        <fullName evidence="9">Fibronectin type III-like domain-containing protein</fullName>
    </recommendedName>
</protein>
<dbReference type="InterPro" id="IPR017853">
    <property type="entry name" value="GH"/>
</dbReference>
<comment type="similarity">
    <text evidence="2">Belongs to the glycosyl hydrolase 3 family.</text>
</comment>
<keyword evidence="6" id="KW-0325">Glycoprotein</keyword>
<evidence type="ECO:0000256" key="3">
    <source>
        <dbReference type="ARBA" id="ARBA00022525"/>
    </source>
</evidence>
<dbReference type="SUPFAM" id="SSF51445">
    <property type="entry name" value="(Trans)glycosidases"/>
    <property type="match status" value="2"/>
</dbReference>
<dbReference type="SUPFAM" id="SSF52279">
    <property type="entry name" value="Beta-D-glucan exohydrolase, C-terminal domain"/>
    <property type="match status" value="2"/>
</dbReference>
<keyword evidence="5" id="KW-0378">Hydrolase</keyword>
<dbReference type="PANTHER" id="PTHR42721">
    <property type="entry name" value="SUGAR HYDROLASE-RELATED"/>
    <property type="match status" value="1"/>
</dbReference>
<dbReference type="Gene3D" id="2.60.40.10">
    <property type="entry name" value="Immunoglobulins"/>
    <property type="match status" value="2"/>
</dbReference>
<evidence type="ECO:0000256" key="7">
    <source>
        <dbReference type="ARBA" id="ARBA00023295"/>
    </source>
</evidence>
<reference evidence="10" key="2">
    <citation type="journal article" date="2023" name="Plants (Basel)">
        <title>Annotation of the Turnera subulata (Passifloraceae) Draft Genome Reveals the S-Locus Evolved after the Divergence of Turneroideae from Passifloroideae in a Stepwise Manner.</title>
        <authorList>
            <person name="Henning P.M."/>
            <person name="Roalson E.H."/>
            <person name="Mir W."/>
            <person name="McCubbin A.G."/>
            <person name="Shore J.S."/>
        </authorList>
    </citation>
    <scope>NUCLEOTIDE SEQUENCE</scope>
    <source>
        <strain evidence="10">F60SS</strain>
    </source>
</reference>
<evidence type="ECO:0000256" key="4">
    <source>
        <dbReference type="ARBA" id="ARBA00022729"/>
    </source>
</evidence>
<comment type="caution">
    <text evidence="10">The sequence shown here is derived from an EMBL/GenBank/DDBJ whole genome shotgun (WGS) entry which is preliminary data.</text>
</comment>
<name>A0A9Q0JKE9_9ROSI</name>
<feature type="signal peptide" evidence="8">
    <location>
        <begin position="1"/>
        <end position="21"/>
    </location>
</feature>
<dbReference type="Gene3D" id="3.40.50.1700">
    <property type="entry name" value="Glycoside hydrolase family 3 C-terminal domain"/>
    <property type="match status" value="2"/>
</dbReference>
<sequence>MSPQTQTLCFFSFTIFFSSLALRVDSARPAFACDSSSPRSYPFCNTSLPITQRATDLISRLTLDEKVSQLVNSAPPIPRLGIPGYEWWSEALHGVSPVGPGIHLNGTIKTATSFPQVILTAASFDANQWYRIGQVIGREARAYYNGGQASGMTFWAPNINIFRDPRWGRGQETPGEDPLVTGKYAVSYVRGIQGDSFEGGKLPGHLQASACCKHFTAYDLDNWNGMTRYVFDARVSMQDLADTYQPPFQSCVQQGKATGIMCAYNKVNGVPTCADYNLLSKTVRAQWGFDGYIVSDCDAVSIIHDAQGYAKSPEDAVHSKAAVEQKKLPESEIDRALNNLFSIRMRLGLFDGNPAGLPFGDIGPDQICTQEHQMLALEVARNGIVLLKNSAGILPLSKTKTASLGVMGPNANSASTLLGNYAGNPCKSVTPLHAFRSYIKNTIYFQGCDTAQCSSASVDEAVEIAKKVDHVIVIMGLDQTQEKEGLDRVNLGLPGRQQELVTKVAKASKNPIILVLISGGPVDISFAKNDKNIGGILWAGYPGEGGGIAVADIIFGEHNPGGRLPMTWYPQDFIRVAMTDMRMRADPSSGYPGRTYRFYRGASVFEFGYGLSYCKYWYQLKAVRRNKLYLNQSSSSIMHNSAADKVRYALVAELGARICEESKFQVRVGVENKGEMAGKHPVLLFASLGRHGKDKPRKQLIGFQSVILSAGEKAEIEFEVSPCEHLTRANEDGLMVMVEGKHFLMVGGDKRPISIITTRSVCESMKLHLTVLLVTSLLIFVAESSKPPFSCDSSYKSYPFCQTKLPIKQRVEDLVSRLSLDEKISQLVDTAPAITRLGIPAYEWWSEALHGVAFLPDVSQRQGIHFNGSIRSATSFPQVILTASSFDAHLWYRIAQVIGKEARAIYNAGQAIGMTFWAPNINIYRDPRWGRGQETPGEDPLVTGKYAVSYVRGVQGDSFEGGTLGEHLQASACCKHFTAYDLDNWKGTSRFKFDARVTLQDLADTYQPPFQSCIRDGKASGIMCAYNRVNGVPNCADYDLLTEKARGEWGFYGYITSDCDAVSIIHDEQGYAKLPEDAVADNYTKSAVKMKKISESDVDRALHNLFSIRMRLGLFNGNPSELPYGKIGPDQVCSQEHQALALEAARDGIVLLKNSDRLLPLSKLKTKSLAVIGPNADVWKTLLGNYAGPPCKTVTPLQGLKHYVKDTRYHPGCSTVECSSASINQAVKLAKRAEQVVLVMGLDQTQEREERDRDNLVLPGKQQQLITSVARAAKKPVVLVLLCGGPVDVSFAKYDRKIGSILWAGYPGEAGGTALAEIIFGDHNPGGRLPMTWYPQNFVQVFKFGYGLSYSNYSYEFASVTQAKLYLGSSSNEIVENTNIIRYHTVSELSTQLCEKSKLNVTVRVENQGDMAGKHPVLLFVRQGKHGNGRPMKNLVGFQSVMLNPGERTEIDYELRPCEHLSRANEQGLMVMEEGSQFLVVGDKEYLIAITF</sequence>
<dbReference type="InterPro" id="IPR002772">
    <property type="entry name" value="Glyco_hydro_3_C"/>
</dbReference>
<dbReference type="PANTHER" id="PTHR42721:SF3">
    <property type="entry name" value="BETA-D-XYLOSIDASE 5-RELATED"/>
    <property type="match status" value="1"/>
</dbReference>
<keyword evidence="4 8" id="KW-0732">Signal</keyword>
<comment type="subcellular location">
    <subcellularLocation>
        <location evidence="1">Secreted</location>
    </subcellularLocation>
</comment>
<keyword evidence="3" id="KW-0964">Secreted</keyword>
<dbReference type="InterPro" id="IPR036962">
    <property type="entry name" value="Glyco_hydro_3_N_sf"/>
</dbReference>
<dbReference type="GO" id="GO:0009505">
    <property type="term" value="C:plant-type cell wall"/>
    <property type="evidence" value="ECO:0007669"/>
    <property type="project" value="TreeGrafter"/>
</dbReference>
<dbReference type="InterPro" id="IPR001764">
    <property type="entry name" value="Glyco_hydro_3_N"/>
</dbReference>
<keyword evidence="7" id="KW-0326">Glycosidase</keyword>
<dbReference type="Pfam" id="PF14310">
    <property type="entry name" value="Fn3-like"/>
    <property type="match status" value="2"/>
</dbReference>
<feature type="non-terminal residue" evidence="10">
    <location>
        <position position="1"/>
    </location>
</feature>
<evidence type="ECO:0000256" key="1">
    <source>
        <dbReference type="ARBA" id="ARBA00004613"/>
    </source>
</evidence>